<protein>
    <submittedName>
        <fullName evidence="2">Tetratricopeptide repeat protein</fullName>
    </submittedName>
</protein>
<dbReference type="PANTHER" id="PTHR11102:SF160">
    <property type="entry name" value="ERAD-ASSOCIATED E3 UBIQUITIN-PROTEIN LIGASE COMPONENT HRD3"/>
    <property type="match status" value="1"/>
</dbReference>
<dbReference type="InterPro" id="IPR050767">
    <property type="entry name" value="Sel1_AlgK"/>
</dbReference>
<evidence type="ECO:0000256" key="1">
    <source>
        <dbReference type="SAM" id="SignalP"/>
    </source>
</evidence>
<dbReference type="EMBL" id="JAUQTG010000010">
    <property type="protein sequence ID" value="MDO7857804.1"/>
    <property type="molecule type" value="Genomic_DNA"/>
</dbReference>
<gene>
    <name evidence="2" type="ORF">Q5E86_15915</name>
</gene>
<comment type="caution">
    <text evidence="2">The sequence shown here is derived from an EMBL/GenBank/DDBJ whole genome shotgun (WGS) entry which is preliminary data.</text>
</comment>
<reference evidence="2" key="1">
    <citation type="submission" date="2023-07" db="EMBL/GenBank/DDBJ databases">
        <authorList>
            <person name="Yang W."/>
            <person name="Chen J."/>
            <person name="Ji P."/>
            <person name="Hu F."/>
        </authorList>
    </citation>
    <scope>NUCLEOTIDE SEQUENCE</scope>
    <source>
        <strain evidence="2">CRE-138-0111</strain>
    </source>
</reference>
<feature type="chain" id="PRO_5046942470" evidence="1">
    <location>
        <begin position="21"/>
        <end position="500"/>
    </location>
</feature>
<name>A0ABT9AT64_9GAMM</name>
<dbReference type="SUPFAM" id="SSF81901">
    <property type="entry name" value="HCP-like"/>
    <property type="match status" value="3"/>
</dbReference>
<accession>A0ABT9AT64</accession>
<evidence type="ECO:0000313" key="3">
    <source>
        <dbReference type="Proteomes" id="UP001176478"/>
    </source>
</evidence>
<dbReference type="Proteomes" id="UP001176478">
    <property type="component" value="Unassembled WGS sequence"/>
</dbReference>
<dbReference type="InterPro" id="IPR011990">
    <property type="entry name" value="TPR-like_helical_dom_sf"/>
</dbReference>
<feature type="signal peptide" evidence="1">
    <location>
        <begin position="1"/>
        <end position="20"/>
    </location>
</feature>
<sequence length="500" mass="56142">MKLRYLFLAVCLSTASLAQATSEAPSTKNKPLETASQANDVVFPDDFKAKLKSAKEGDVDAMVDVGLAYMDGTDFLQSNDQEAYRWFKKVSDLDNTDGDYYLGMLLQNQKKFKQAEYWYRRGAEKGDAYCQYAMGYLYEHGVGVEQNYQQAKAWYSEAAEQEHANAQFAMGLFYHDGLGGEVDYSKAREWYERSAVNNVAAAVNNLAVMYENGDGVEQDDDTAVYLYRQAANMGSAIAQVNMGDFYQEGHNSIEKNSYQAMYWYKRAAQQNNASAQLAIAKVYELGNGVTKDLAEAFTWYERAAQNKSFEAGMKVAEFYEKGLGGIQKNPVKAVELYQNLANQDYNAAQIKLAKLYLAGEWKEADVTQIANWLILAQGDSIEAKNQLAIFYLTGTGVAQNSLKARELLENAAFKKNSDAQNNLAVMYARGEGGEKNIFRAVMWFERAVELGNATAKHNLVLLQQNKGVKAAMLKYTDSVKTKNKSTDWIRRRLWISPSLF</sequence>
<dbReference type="PANTHER" id="PTHR11102">
    <property type="entry name" value="SEL-1-LIKE PROTEIN"/>
    <property type="match status" value="1"/>
</dbReference>
<dbReference type="InterPro" id="IPR006597">
    <property type="entry name" value="Sel1-like"/>
</dbReference>
<dbReference type="SMART" id="SM00671">
    <property type="entry name" value="SEL1"/>
    <property type="match status" value="10"/>
</dbReference>
<organism evidence="2 3">
    <name type="scientific">Providencia huashanensis</name>
    <dbReference type="NCBI Taxonomy" id="3037798"/>
    <lineage>
        <taxon>Bacteria</taxon>
        <taxon>Pseudomonadati</taxon>
        <taxon>Pseudomonadota</taxon>
        <taxon>Gammaproteobacteria</taxon>
        <taxon>Enterobacterales</taxon>
        <taxon>Morganellaceae</taxon>
        <taxon>Providencia</taxon>
    </lineage>
</organism>
<reference evidence="2" key="2">
    <citation type="journal article" date="2024" name="Int. J. Antimicrob. Agents">
        <title>Identification of a novel Providencia species showing multi-drug-resistant in three patients with hospital-acquired infection.</title>
        <authorList>
            <person name="Yang W."/>
            <person name="Chen J."/>
            <person name="Yang F."/>
            <person name="Ji P."/>
            <person name="Shen S."/>
            <person name="Yin D."/>
            <person name="Hu F."/>
        </authorList>
    </citation>
    <scope>NUCLEOTIDE SEQUENCE</scope>
    <source>
        <strain evidence="2">CRE-138-0111</strain>
    </source>
</reference>
<dbReference type="Pfam" id="PF08238">
    <property type="entry name" value="Sel1"/>
    <property type="match status" value="11"/>
</dbReference>
<keyword evidence="1" id="KW-0732">Signal</keyword>
<evidence type="ECO:0000313" key="2">
    <source>
        <dbReference type="EMBL" id="MDO7857804.1"/>
    </source>
</evidence>
<keyword evidence="3" id="KW-1185">Reference proteome</keyword>
<dbReference type="Gene3D" id="1.25.40.10">
    <property type="entry name" value="Tetratricopeptide repeat domain"/>
    <property type="match status" value="3"/>
</dbReference>
<proteinExistence type="predicted"/>